<proteinExistence type="predicted"/>
<accession>A0ABU6QD65</accession>
<protein>
    <submittedName>
        <fullName evidence="1">Uncharacterized protein</fullName>
    </submittedName>
</protein>
<evidence type="ECO:0000313" key="1">
    <source>
        <dbReference type="EMBL" id="MED6109497.1"/>
    </source>
</evidence>
<dbReference type="Proteomes" id="UP001341840">
    <property type="component" value="Unassembled WGS sequence"/>
</dbReference>
<gene>
    <name evidence="1" type="ORF">PIB30_034184</name>
</gene>
<comment type="caution">
    <text evidence="1">The sequence shown here is derived from an EMBL/GenBank/DDBJ whole genome shotgun (WGS) entry which is preliminary data.</text>
</comment>
<keyword evidence="2" id="KW-1185">Reference proteome</keyword>
<evidence type="ECO:0000313" key="2">
    <source>
        <dbReference type="Proteomes" id="UP001341840"/>
    </source>
</evidence>
<organism evidence="1 2">
    <name type="scientific">Stylosanthes scabra</name>
    <dbReference type="NCBI Taxonomy" id="79078"/>
    <lineage>
        <taxon>Eukaryota</taxon>
        <taxon>Viridiplantae</taxon>
        <taxon>Streptophyta</taxon>
        <taxon>Embryophyta</taxon>
        <taxon>Tracheophyta</taxon>
        <taxon>Spermatophyta</taxon>
        <taxon>Magnoliopsida</taxon>
        <taxon>eudicotyledons</taxon>
        <taxon>Gunneridae</taxon>
        <taxon>Pentapetalae</taxon>
        <taxon>rosids</taxon>
        <taxon>fabids</taxon>
        <taxon>Fabales</taxon>
        <taxon>Fabaceae</taxon>
        <taxon>Papilionoideae</taxon>
        <taxon>50 kb inversion clade</taxon>
        <taxon>dalbergioids sensu lato</taxon>
        <taxon>Dalbergieae</taxon>
        <taxon>Pterocarpus clade</taxon>
        <taxon>Stylosanthes</taxon>
    </lineage>
</organism>
<sequence>MASYVRLGNKEARIGRTPTLYVGSARYTWEPKLTSIVVGEAASREVDVARDLAAGVGDRRTSGGHKLSRRQVLPFVGKPLILLAVVLPCNCQEEWRTAEARRERLAQKRAGQSNTLLDLSNDEKEGKESLSPWRGCGGAVMPAAFGFENGEHGRRCGRRVEERWLEGCCC</sequence>
<reference evidence="1 2" key="1">
    <citation type="journal article" date="2023" name="Plants (Basel)">
        <title>Bridging the Gap: Combining Genomics and Transcriptomics Approaches to Understand Stylosanthes scabra, an Orphan Legume from the Brazilian Caatinga.</title>
        <authorList>
            <person name="Ferreira-Neto J.R.C."/>
            <person name="da Silva M.D."/>
            <person name="Binneck E."/>
            <person name="de Melo N.F."/>
            <person name="da Silva R.H."/>
            <person name="de Melo A.L.T.M."/>
            <person name="Pandolfi V."/>
            <person name="Bustamante F.O."/>
            <person name="Brasileiro-Vidal A.C."/>
            <person name="Benko-Iseppon A.M."/>
        </authorList>
    </citation>
    <scope>NUCLEOTIDE SEQUENCE [LARGE SCALE GENOMIC DNA]</scope>
    <source>
        <tissue evidence="1">Leaves</tissue>
    </source>
</reference>
<dbReference type="EMBL" id="JASCZI010000158">
    <property type="protein sequence ID" value="MED6109497.1"/>
    <property type="molecule type" value="Genomic_DNA"/>
</dbReference>
<name>A0ABU6QD65_9FABA</name>